<dbReference type="InterPro" id="IPR036569">
    <property type="entry name" value="RpiB_LacA_LacB_sf"/>
</dbReference>
<feature type="binding site" evidence="4">
    <location>
        <begin position="65"/>
        <end position="69"/>
    </location>
    <ligand>
        <name>D-ribulose 5-phosphate</name>
        <dbReference type="ChEBI" id="CHEBI:58121"/>
    </ligand>
</feature>
<dbReference type="GO" id="GO:0009052">
    <property type="term" value="P:pentose-phosphate shunt, non-oxidative branch"/>
    <property type="evidence" value="ECO:0007669"/>
    <property type="project" value="TreeGrafter"/>
</dbReference>
<accession>A0A0E0UT35</accession>
<dbReference type="NCBIfam" id="NF004051">
    <property type="entry name" value="PRK05571.1"/>
    <property type="match status" value="1"/>
</dbReference>
<dbReference type="GO" id="GO:0019316">
    <property type="term" value="P:D-allose catabolic process"/>
    <property type="evidence" value="ECO:0007669"/>
    <property type="project" value="TreeGrafter"/>
</dbReference>
<dbReference type="NCBIfam" id="TIGR00689">
    <property type="entry name" value="rpiB_lacA_lacB"/>
    <property type="match status" value="1"/>
</dbReference>
<reference evidence="5 6" key="1">
    <citation type="journal article" date="2011" name="J. Bacteriol.">
        <title>Genome sequence of the nonpathogenic Listeria monocytogenes serovar 4a strain M7.</title>
        <authorList>
            <person name="Chen J."/>
            <person name="Xia Y."/>
            <person name="Cheng C."/>
            <person name="Fang C."/>
            <person name="Shan Y."/>
            <person name="Jin G."/>
            <person name="Fang W."/>
        </authorList>
    </citation>
    <scope>NUCLEOTIDE SEQUENCE [LARGE SCALE GENOMIC DNA]</scope>
    <source>
        <strain evidence="5 6">M7</strain>
    </source>
</reference>
<dbReference type="PANTHER" id="PTHR30345">
    <property type="entry name" value="RIBOSE-5-PHOSPHATE ISOMERASE B"/>
    <property type="match status" value="1"/>
</dbReference>
<evidence type="ECO:0000313" key="5">
    <source>
        <dbReference type="EMBL" id="AEH91526.1"/>
    </source>
</evidence>
<name>A0A0E0UT35_LISMM</name>
<feature type="binding site" evidence="4">
    <location>
        <position position="135"/>
    </location>
    <ligand>
        <name>D-ribulose 5-phosphate</name>
        <dbReference type="ChEBI" id="CHEBI:58121"/>
    </ligand>
</feature>
<feature type="binding site" evidence="4">
    <location>
        <position position="108"/>
    </location>
    <ligand>
        <name>D-ribulose 5-phosphate</name>
        <dbReference type="ChEBI" id="CHEBI:58121"/>
    </ligand>
</feature>
<evidence type="ECO:0000256" key="4">
    <source>
        <dbReference type="PIRSR" id="PIRSR005384-2"/>
    </source>
</evidence>
<organism evidence="5 6">
    <name type="scientific">Listeria monocytogenes serotype 4a (strain M7)</name>
    <dbReference type="NCBI Taxonomy" id="1030009"/>
    <lineage>
        <taxon>Bacteria</taxon>
        <taxon>Bacillati</taxon>
        <taxon>Bacillota</taxon>
        <taxon>Bacilli</taxon>
        <taxon>Bacillales</taxon>
        <taxon>Listeriaceae</taxon>
        <taxon>Listeria</taxon>
    </lineage>
</organism>
<dbReference type="InterPro" id="IPR004785">
    <property type="entry name" value="RpiB"/>
</dbReference>
<dbReference type="AlphaFoldDB" id="A0A0E0UT35"/>
<feature type="binding site" evidence="4">
    <location>
        <position position="131"/>
    </location>
    <ligand>
        <name>D-ribulose 5-phosphate</name>
        <dbReference type="ChEBI" id="CHEBI:58121"/>
    </ligand>
</feature>
<evidence type="ECO:0000313" key="6">
    <source>
        <dbReference type="Proteomes" id="UP000000486"/>
    </source>
</evidence>
<dbReference type="GO" id="GO:0004751">
    <property type="term" value="F:ribose-5-phosphate isomerase activity"/>
    <property type="evidence" value="ECO:0007669"/>
    <property type="project" value="TreeGrafter"/>
</dbReference>
<dbReference type="InterPro" id="IPR003500">
    <property type="entry name" value="RpiB_LacA_LacB"/>
</dbReference>
<feature type="binding site" evidence="4">
    <location>
        <position position="98"/>
    </location>
    <ligand>
        <name>D-ribulose 5-phosphate</name>
        <dbReference type="ChEBI" id="CHEBI:58121"/>
    </ligand>
</feature>
<dbReference type="KEGG" id="lmq:LMM7_0520"/>
<keyword evidence="2 5" id="KW-0413">Isomerase</keyword>
<dbReference type="Gene3D" id="3.40.1400.10">
    <property type="entry name" value="Sugar-phosphate isomerase, RpiB/LacA/LacB"/>
    <property type="match status" value="1"/>
</dbReference>
<sequence length="149" mass="16121">MEIAIAADHGGFQLKEKIRAHLIESGYKVKDFGCYSVESVDFPEYAAKVGHFVATENSLGVLCCGTGIGMSMAANKIKGVRAAVVSDAFSAMMTRRHNNSNVLCLGERVLGDSLALLLLDTWLAAEFEGGRHMTRLGKLAELEEREGVE</sequence>
<dbReference type="PIRSF" id="PIRSF005384">
    <property type="entry name" value="RpiB_LacA_B"/>
    <property type="match status" value="1"/>
</dbReference>
<feature type="active site" description="Proton donor" evidence="3">
    <location>
        <position position="97"/>
    </location>
</feature>
<dbReference type="Proteomes" id="UP000000486">
    <property type="component" value="Chromosome"/>
</dbReference>
<feature type="binding site" evidence="4">
    <location>
        <begin position="8"/>
        <end position="9"/>
    </location>
    <ligand>
        <name>D-ribulose 5-phosphate</name>
        <dbReference type="ChEBI" id="CHEBI:58121"/>
    </ligand>
</feature>
<dbReference type="PATRIC" id="fig|1030009.3.peg.510"/>
<dbReference type="NCBIfam" id="TIGR01120">
    <property type="entry name" value="rpiB"/>
    <property type="match status" value="1"/>
</dbReference>
<dbReference type="RefSeq" id="WP_012581898.1">
    <property type="nucleotide sequence ID" value="NC_017537.1"/>
</dbReference>
<gene>
    <name evidence="5" type="primary">rpiB</name>
    <name evidence="5" type="ordered locus">LMM7_0520</name>
</gene>
<dbReference type="PANTHER" id="PTHR30345:SF0">
    <property type="entry name" value="DNA DAMAGE-REPAIR_TOLERATION PROTEIN DRT102"/>
    <property type="match status" value="1"/>
</dbReference>
<evidence type="ECO:0000256" key="2">
    <source>
        <dbReference type="ARBA" id="ARBA00023235"/>
    </source>
</evidence>
<dbReference type="HOGENOM" id="CLU_091396_4_1_9"/>
<feature type="active site" description="Proton acceptor" evidence="3">
    <location>
        <position position="64"/>
    </location>
</feature>
<dbReference type="Pfam" id="PF02502">
    <property type="entry name" value="LacAB_rpiB"/>
    <property type="match status" value="1"/>
</dbReference>
<protein>
    <submittedName>
        <fullName evidence="5">Putative ribose 5-phosphate isomerase B</fullName>
    </submittedName>
</protein>
<proteinExistence type="inferred from homology"/>
<dbReference type="EMBL" id="CP002816">
    <property type="protein sequence ID" value="AEH91526.1"/>
    <property type="molecule type" value="Genomic_DNA"/>
</dbReference>
<comment type="similarity">
    <text evidence="1">Belongs to the LacAB/RpiB family.</text>
</comment>
<evidence type="ECO:0000256" key="3">
    <source>
        <dbReference type="PIRSR" id="PIRSR005384-1"/>
    </source>
</evidence>
<evidence type="ECO:0000256" key="1">
    <source>
        <dbReference type="ARBA" id="ARBA00008754"/>
    </source>
</evidence>
<dbReference type="SUPFAM" id="SSF89623">
    <property type="entry name" value="Ribose/Galactose isomerase RpiB/AlsB"/>
    <property type="match status" value="1"/>
</dbReference>